<dbReference type="PANTHER" id="PTHR33910:SF1">
    <property type="entry name" value="PROTEIN TRANSLOCASE SUBUNIT SECE"/>
    <property type="match status" value="1"/>
</dbReference>
<keyword evidence="7 9" id="KW-0811">Translocation</keyword>
<evidence type="ECO:0000256" key="4">
    <source>
        <dbReference type="ARBA" id="ARBA00022692"/>
    </source>
</evidence>
<dbReference type="GO" id="GO:0065002">
    <property type="term" value="P:intracellular protein transmembrane transport"/>
    <property type="evidence" value="ECO:0007669"/>
    <property type="project" value="UniProtKB-UniRule"/>
</dbReference>
<dbReference type="Gene3D" id="1.20.5.1030">
    <property type="entry name" value="Preprotein translocase secy subunit"/>
    <property type="match status" value="1"/>
</dbReference>
<dbReference type="NCBIfam" id="TIGR00964">
    <property type="entry name" value="secE_bact"/>
    <property type="match status" value="1"/>
</dbReference>
<comment type="similarity">
    <text evidence="9">Belongs to the SecE/SEC61-gamma family.</text>
</comment>
<dbReference type="InterPro" id="IPR038379">
    <property type="entry name" value="SecE_sf"/>
</dbReference>
<dbReference type="InterPro" id="IPR001901">
    <property type="entry name" value="Translocase_SecE/Sec61-g"/>
</dbReference>
<evidence type="ECO:0000256" key="2">
    <source>
        <dbReference type="ARBA" id="ARBA00022448"/>
    </source>
</evidence>
<dbReference type="InterPro" id="IPR005807">
    <property type="entry name" value="SecE_bac"/>
</dbReference>
<comment type="caution">
    <text evidence="9">Lacks conserved residue(s) required for the propagation of feature annotation.</text>
</comment>
<dbReference type="RefSeq" id="WP_070047731.1">
    <property type="nucleotide sequence ID" value="NZ_CBCSDO010000015.1"/>
</dbReference>
<keyword evidence="8 9" id="KW-0472">Membrane</keyword>
<accession>A0A1E7Q279</accession>
<dbReference type="HAMAP" id="MF_00422">
    <property type="entry name" value="SecE"/>
    <property type="match status" value="1"/>
</dbReference>
<dbReference type="Proteomes" id="UP000242258">
    <property type="component" value="Unassembled WGS sequence"/>
</dbReference>
<gene>
    <name evidence="9" type="primary">secE</name>
    <name evidence="10" type="ORF">BI198_00215</name>
</gene>
<dbReference type="GO" id="GO:0009306">
    <property type="term" value="P:protein secretion"/>
    <property type="evidence" value="ECO:0007669"/>
    <property type="project" value="UniProtKB-UniRule"/>
</dbReference>
<dbReference type="PROSITE" id="PS01067">
    <property type="entry name" value="SECE_SEC61G"/>
    <property type="match status" value="1"/>
</dbReference>
<dbReference type="GO" id="GO:0005886">
    <property type="term" value="C:plasma membrane"/>
    <property type="evidence" value="ECO:0007669"/>
    <property type="project" value="UniProtKB-UniRule"/>
</dbReference>
<keyword evidence="3 9" id="KW-1003">Cell membrane</keyword>
<reference evidence="11" key="1">
    <citation type="submission" date="2016-09" db="EMBL/GenBank/DDBJ databases">
        <authorList>
            <person name="Wan X."/>
            <person name="Hou S."/>
        </authorList>
    </citation>
    <scope>NUCLEOTIDE SEQUENCE [LARGE SCALE GENOMIC DNA]</scope>
    <source>
        <strain evidence="11">KH87</strain>
    </source>
</reference>
<comment type="function">
    <text evidence="9">Essential subunit of the Sec protein translocation channel SecYEG. Clamps together the 2 halves of SecY. May contact the channel plug during translocation.</text>
</comment>
<evidence type="ECO:0000256" key="5">
    <source>
        <dbReference type="ARBA" id="ARBA00022927"/>
    </source>
</evidence>
<comment type="subunit">
    <text evidence="9">Component of the Sec protein translocase complex. Heterotrimer consisting of SecY, SecE and SecG subunits. The heterotrimers can form oligomers, although 1 heterotrimer is thought to be able to translocate proteins. Interacts with the ribosome. Interacts with SecDF, and other proteins may be involved. Interacts with SecA.</text>
</comment>
<keyword evidence="6 9" id="KW-1133">Transmembrane helix</keyword>
<dbReference type="GO" id="GO:0008320">
    <property type="term" value="F:protein transmembrane transporter activity"/>
    <property type="evidence" value="ECO:0007669"/>
    <property type="project" value="UniProtKB-UniRule"/>
</dbReference>
<sequence>MSAASETPKSGIELVKWLLVFAILAAAVVGNYVYELSALERAIAVVVLVIIAGVVAGQTHKGKTFINFAKEARTEVRKVVWPTRQETMQTTIVVLIATLIMGLLLWGLDAILMRIVSFLTGLGI</sequence>
<organism evidence="10 11">
    <name type="scientific">Rheinheimera salexigens</name>
    <dbReference type="NCBI Taxonomy" id="1628148"/>
    <lineage>
        <taxon>Bacteria</taxon>
        <taxon>Pseudomonadati</taxon>
        <taxon>Pseudomonadota</taxon>
        <taxon>Gammaproteobacteria</taxon>
        <taxon>Chromatiales</taxon>
        <taxon>Chromatiaceae</taxon>
        <taxon>Rheinheimera</taxon>
    </lineage>
</organism>
<dbReference type="OrthoDB" id="9806365at2"/>
<evidence type="ECO:0000256" key="6">
    <source>
        <dbReference type="ARBA" id="ARBA00022989"/>
    </source>
</evidence>
<dbReference type="NCBIfam" id="NF004372">
    <property type="entry name" value="PRK05740.1-2"/>
    <property type="match status" value="1"/>
</dbReference>
<comment type="caution">
    <text evidence="10">The sequence shown here is derived from an EMBL/GenBank/DDBJ whole genome shotgun (WGS) entry which is preliminary data.</text>
</comment>
<feature type="transmembrane region" description="Helical" evidence="9">
    <location>
        <begin position="41"/>
        <end position="59"/>
    </location>
</feature>
<dbReference type="GO" id="GO:0043952">
    <property type="term" value="P:protein transport by the Sec complex"/>
    <property type="evidence" value="ECO:0007669"/>
    <property type="project" value="UniProtKB-UniRule"/>
</dbReference>
<evidence type="ECO:0000256" key="3">
    <source>
        <dbReference type="ARBA" id="ARBA00022475"/>
    </source>
</evidence>
<name>A0A1E7Q279_9GAMM</name>
<evidence type="ECO:0000256" key="8">
    <source>
        <dbReference type="ARBA" id="ARBA00023136"/>
    </source>
</evidence>
<dbReference type="STRING" id="1628148.BI198_00215"/>
<feature type="transmembrane region" description="Helical" evidence="9">
    <location>
        <begin position="88"/>
        <end position="108"/>
    </location>
</feature>
<evidence type="ECO:0000256" key="7">
    <source>
        <dbReference type="ARBA" id="ARBA00023010"/>
    </source>
</evidence>
<comment type="subcellular location">
    <subcellularLocation>
        <location evidence="1">Membrane</location>
    </subcellularLocation>
</comment>
<evidence type="ECO:0000256" key="1">
    <source>
        <dbReference type="ARBA" id="ARBA00004370"/>
    </source>
</evidence>
<evidence type="ECO:0000256" key="9">
    <source>
        <dbReference type="HAMAP-Rule" id="MF_00422"/>
    </source>
</evidence>
<evidence type="ECO:0000313" key="10">
    <source>
        <dbReference type="EMBL" id="OEY68163.1"/>
    </source>
</evidence>
<dbReference type="Pfam" id="PF00584">
    <property type="entry name" value="SecE"/>
    <property type="match status" value="1"/>
</dbReference>
<evidence type="ECO:0000313" key="11">
    <source>
        <dbReference type="Proteomes" id="UP000242258"/>
    </source>
</evidence>
<proteinExistence type="inferred from homology"/>
<keyword evidence="11" id="KW-1185">Reference proteome</keyword>
<keyword evidence="2 9" id="KW-0813">Transport</keyword>
<feature type="transmembrane region" description="Helical" evidence="9">
    <location>
        <begin position="14"/>
        <end position="34"/>
    </location>
</feature>
<dbReference type="AlphaFoldDB" id="A0A1E7Q279"/>
<dbReference type="EMBL" id="MKEK01000001">
    <property type="protein sequence ID" value="OEY68163.1"/>
    <property type="molecule type" value="Genomic_DNA"/>
</dbReference>
<dbReference type="GO" id="GO:0006605">
    <property type="term" value="P:protein targeting"/>
    <property type="evidence" value="ECO:0007669"/>
    <property type="project" value="UniProtKB-UniRule"/>
</dbReference>
<dbReference type="PANTHER" id="PTHR33910">
    <property type="entry name" value="PROTEIN TRANSLOCASE SUBUNIT SECE"/>
    <property type="match status" value="1"/>
</dbReference>
<dbReference type="PRINTS" id="PR01650">
    <property type="entry name" value="SECETRNLCASE"/>
</dbReference>
<keyword evidence="4 9" id="KW-0812">Transmembrane</keyword>
<protein>
    <recommendedName>
        <fullName evidence="9">Protein translocase subunit SecE</fullName>
    </recommendedName>
</protein>
<keyword evidence="5 9" id="KW-0653">Protein transport</keyword>